<dbReference type="InterPro" id="IPR036527">
    <property type="entry name" value="SCP2_sterol-bd_dom_sf"/>
</dbReference>
<gene>
    <name evidence="1" type="ORF">GS18_0218085</name>
</gene>
<dbReference type="SUPFAM" id="SSF55718">
    <property type="entry name" value="SCP-like"/>
    <property type="match status" value="1"/>
</dbReference>
<dbReference type="OrthoDB" id="2940202at2"/>
<protein>
    <recommendedName>
        <fullName evidence="3">SCP2 domain-containing protein</fullName>
    </recommendedName>
</protein>
<accession>A0A084GKN3</accession>
<dbReference type="EMBL" id="JNVC02000015">
    <property type="protein sequence ID" value="KEZ47895.1"/>
    <property type="molecule type" value="Genomic_DNA"/>
</dbReference>
<name>A0A084GKN3_METID</name>
<organism evidence="1 2">
    <name type="scientific">Metabacillus indicus</name>
    <name type="common">Bacillus indicus</name>
    <dbReference type="NCBI Taxonomy" id="246786"/>
    <lineage>
        <taxon>Bacteria</taxon>
        <taxon>Bacillati</taxon>
        <taxon>Bacillota</taxon>
        <taxon>Bacilli</taxon>
        <taxon>Bacillales</taxon>
        <taxon>Bacillaceae</taxon>
        <taxon>Metabacillus</taxon>
    </lineage>
</organism>
<dbReference type="STRING" id="246786.GS18_0218085"/>
<dbReference type="RefSeq" id="WP_029284225.1">
    <property type="nucleotide sequence ID" value="NZ_JBNIKL010000002.1"/>
</dbReference>
<sequence length="106" mass="12373">MDLDFFAEKMNNAHFIQPLLPNENLRIEFFVKNINKKSTLVLQKGNCHISSDDEFFHVQIIGEEKHFQDCFHSPIRLLQLVKLGAMEAKGSFRNILRIESLIQLCK</sequence>
<dbReference type="Proteomes" id="UP000028549">
    <property type="component" value="Unassembled WGS sequence"/>
</dbReference>
<reference evidence="1 2" key="1">
    <citation type="journal article" date="2005" name="Int. J. Syst. Evol. Microbiol.">
        <title>Bacillus cibi sp. nov., isolated from jeotgal, a traditional Korean fermented seafood.</title>
        <authorList>
            <person name="Yoon J.H."/>
            <person name="Lee C.H."/>
            <person name="Oh T.K."/>
        </authorList>
    </citation>
    <scope>NUCLEOTIDE SEQUENCE [LARGE SCALE GENOMIC DNA]</scope>
    <source>
        <strain evidence="1 2">DSM 16189</strain>
    </source>
</reference>
<keyword evidence="2" id="KW-1185">Reference proteome</keyword>
<evidence type="ECO:0008006" key="3">
    <source>
        <dbReference type="Google" id="ProtNLM"/>
    </source>
</evidence>
<proteinExistence type="predicted"/>
<comment type="caution">
    <text evidence="1">The sequence shown here is derived from an EMBL/GenBank/DDBJ whole genome shotgun (WGS) entry which is preliminary data.</text>
</comment>
<evidence type="ECO:0000313" key="1">
    <source>
        <dbReference type="EMBL" id="KEZ47895.1"/>
    </source>
</evidence>
<dbReference type="AlphaFoldDB" id="A0A084GKN3"/>
<evidence type="ECO:0000313" key="2">
    <source>
        <dbReference type="Proteomes" id="UP000028549"/>
    </source>
</evidence>